<accession>A0A1X2HRG2</accession>
<protein>
    <recommendedName>
        <fullName evidence="1">YbaK/aminoacyl-tRNA synthetase-associated domain-containing protein</fullName>
    </recommendedName>
</protein>
<dbReference type="InterPro" id="IPR007214">
    <property type="entry name" value="YbaK/aa-tRNA-synth-assoc-dom"/>
</dbReference>
<dbReference type="GO" id="GO:0002161">
    <property type="term" value="F:aminoacyl-tRNA deacylase activity"/>
    <property type="evidence" value="ECO:0007669"/>
    <property type="project" value="InterPro"/>
</dbReference>
<dbReference type="PANTHER" id="PTHR30411">
    <property type="entry name" value="CYTOPLASMIC PROTEIN"/>
    <property type="match status" value="1"/>
</dbReference>
<organism evidence="2 3">
    <name type="scientific">Syncephalastrum racemosum</name>
    <name type="common">Filamentous fungus</name>
    <dbReference type="NCBI Taxonomy" id="13706"/>
    <lineage>
        <taxon>Eukaryota</taxon>
        <taxon>Fungi</taxon>
        <taxon>Fungi incertae sedis</taxon>
        <taxon>Mucoromycota</taxon>
        <taxon>Mucoromycotina</taxon>
        <taxon>Mucoromycetes</taxon>
        <taxon>Mucorales</taxon>
        <taxon>Syncephalastraceae</taxon>
        <taxon>Syncephalastrum</taxon>
    </lineage>
</organism>
<dbReference type="Gene3D" id="3.90.960.10">
    <property type="entry name" value="YbaK/aminoacyl-tRNA synthetase-associated domain"/>
    <property type="match status" value="1"/>
</dbReference>
<sequence>MPHTHKRTPFDKFAKMLVSELQTDERKALRDLVSDVRDLYEAFSAEYMADWRTKVAEEEKEQHKQERPKVVQKVEKACKEVGLEAVARYYPVESNYYDWPLQQRAFRLLAPSEAHMCKSVIMYIAPVNTQKLMHFARDLKERTISKKYYNFRLAPTEVSFELTGFEKGGVCPIGMDQPVPVILAESITKLDPPVLFIGAGHIDWKLALPVQDFIKATNCMITDLA</sequence>
<dbReference type="OMA" id="HIDWKLG"/>
<evidence type="ECO:0000313" key="3">
    <source>
        <dbReference type="Proteomes" id="UP000242180"/>
    </source>
</evidence>
<reference evidence="2 3" key="1">
    <citation type="submission" date="2016-07" db="EMBL/GenBank/DDBJ databases">
        <title>Pervasive Adenine N6-methylation of Active Genes in Fungi.</title>
        <authorList>
            <consortium name="DOE Joint Genome Institute"/>
            <person name="Mondo S.J."/>
            <person name="Dannebaum R.O."/>
            <person name="Kuo R.C."/>
            <person name="Labutti K."/>
            <person name="Haridas S."/>
            <person name="Kuo A."/>
            <person name="Salamov A."/>
            <person name="Ahrendt S.R."/>
            <person name="Lipzen A."/>
            <person name="Sullivan W."/>
            <person name="Andreopoulos W.B."/>
            <person name="Clum A."/>
            <person name="Lindquist E."/>
            <person name="Daum C."/>
            <person name="Ramamoorthy G.K."/>
            <person name="Gryganskyi A."/>
            <person name="Culley D."/>
            <person name="Magnuson J.K."/>
            <person name="James T.Y."/>
            <person name="O'Malley M.A."/>
            <person name="Stajich J.E."/>
            <person name="Spatafora J.W."/>
            <person name="Visel A."/>
            <person name="Grigoriev I.V."/>
        </authorList>
    </citation>
    <scope>NUCLEOTIDE SEQUENCE [LARGE SCALE GENOMIC DNA]</scope>
    <source>
        <strain evidence="2 3">NRRL 2496</strain>
    </source>
</reference>
<dbReference type="STRING" id="13706.A0A1X2HRG2"/>
<dbReference type="AlphaFoldDB" id="A0A1X2HRG2"/>
<dbReference type="CDD" id="cd04332">
    <property type="entry name" value="YbaK_like"/>
    <property type="match status" value="1"/>
</dbReference>
<proteinExistence type="predicted"/>
<dbReference type="InterPro" id="IPR036754">
    <property type="entry name" value="YbaK/aa-tRNA-synt-asso_dom_sf"/>
</dbReference>
<dbReference type="PANTHER" id="PTHR30411:SF4">
    <property type="entry name" value="YBAK_AMINOACYL-TRNA SYNTHETASE-ASSOCIATED DOMAIN-CONTAINING PROTEIN"/>
    <property type="match status" value="1"/>
</dbReference>
<dbReference type="SUPFAM" id="SSF55826">
    <property type="entry name" value="YbaK/ProRS associated domain"/>
    <property type="match status" value="1"/>
</dbReference>
<gene>
    <name evidence="2" type="ORF">BCR43DRAFT_470169</name>
</gene>
<keyword evidence="3" id="KW-1185">Reference proteome</keyword>
<name>A0A1X2HRG2_SYNRA</name>
<dbReference type="Pfam" id="PF04073">
    <property type="entry name" value="tRNA_edit"/>
    <property type="match status" value="1"/>
</dbReference>
<dbReference type="EMBL" id="MCGN01000002">
    <property type="protein sequence ID" value="ORZ01476.1"/>
    <property type="molecule type" value="Genomic_DNA"/>
</dbReference>
<evidence type="ECO:0000259" key="1">
    <source>
        <dbReference type="Pfam" id="PF04073"/>
    </source>
</evidence>
<comment type="caution">
    <text evidence="2">The sequence shown here is derived from an EMBL/GenBank/DDBJ whole genome shotgun (WGS) entry which is preliminary data.</text>
</comment>
<evidence type="ECO:0000313" key="2">
    <source>
        <dbReference type="EMBL" id="ORZ01476.1"/>
    </source>
</evidence>
<feature type="domain" description="YbaK/aminoacyl-tRNA synthetase-associated" evidence="1">
    <location>
        <begin position="150"/>
        <end position="215"/>
    </location>
</feature>
<dbReference type="InParanoid" id="A0A1X2HRG2"/>
<dbReference type="OrthoDB" id="1058301at2759"/>
<dbReference type="Proteomes" id="UP000242180">
    <property type="component" value="Unassembled WGS sequence"/>
</dbReference>